<evidence type="ECO:0000313" key="2">
    <source>
        <dbReference type="Proteomes" id="UP000034085"/>
    </source>
</evidence>
<accession>A0A0F6RIH3</accession>
<reference evidence="1 2" key="1">
    <citation type="journal article" date="2013" name="Appl. Microbiol. Biotechnol.">
        <title>Glycerol assimilation and production of 1,3-propanediol by Citrobacter amalonaticus Y19.</title>
        <authorList>
            <person name="Ainala S.K."/>
            <person name="Ashok S."/>
            <person name="Ko Y."/>
            <person name="Park S."/>
        </authorList>
    </citation>
    <scope>NUCLEOTIDE SEQUENCE [LARGE SCALE GENOMIC DNA]</scope>
    <source>
        <strain evidence="1 2">Y19</strain>
    </source>
</reference>
<dbReference type="OrthoDB" id="4933449at2"/>
<dbReference type="AlphaFoldDB" id="A0A0F6RIH3"/>
<dbReference type="Pfam" id="PF11392">
    <property type="entry name" value="AllH"/>
    <property type="match status" value="1"/>
</dbReference>
<dbReference type="KEGG" id="cama:F384_26015"/>
<gene>
    <name evidence="1" type="ORF">F384_26015</name>
</gene>
<organism evidence="1 2">
    <name type="scientific">Citrobacter amalonaticus Y19</name>
    <dbReference type="NCBI Taxonomy" id="1261127"/>
    <lineage>
        <taxon>Bacteria</taxon>
        <taxon>Pseudomonadati</taxon>
        <taxon>Pseudomonadota</taxon>
        <taxon>Gammaproteobacteria</taxon>
        <taxon>Enterobacterales</taxon>
        <taxon>Enterobacteriaceae</taxon>
        <taxon>Citrobacter</taxon>
    </lineage>
</organism>
<dbReference type="HOGENOM" id="CLU_072005_2_0_6"/>
<sequence length="275" mass="29741">MNTFNALACTGLNRLPDGEWTLHSRFSQAINFIHASGELLTLYRYGKGMGPTGVLLGRAPFSYLATVAQLYKSGSQLSGQGITLRARRQLRLQLNPADSAPVGLSRCRQQSGLCGALNQPLNSMPFYSEIMEALACWHHGGEPDWRWLIGRGPGLTPSGDDMLTGMLAVFIAAEKPIHLFLPSIDQLALLTTSVSCSYLNSARLGEFSTPVLGVMRSLQTGRHTDRALGRLLAVGHTSGTDTVLGIALAQHWLQMADSRGMHARSGNNTYLYLGG</sequence>
<dbReference type="RefSeq" id="WP_046497335.1">
    <property type="nucleotide sequence ID" value="NZ_CP011132.1"/>
</dbReference>
<dbReference type="PATRIC" id="fig|1261127.3.peg.5392"/>
<dbReference type="Proteomes" id="UP000034085">
    <property type="component" value="Chromosome"/>
</dbReference>
<protein>
    <submittedName>
        <fullName evidence="1">Cytoplasmic protein</fullName>
    </submittedName>
</protein>
<name>A0A0F6RIH3_CITAM</name>
<proteinExistence type="predicted"/>
<dbReference type="InterPro" id="IPR021530">
    <property type="entry name" value="AllH-like"/>
</dbReference>
<dbReference type="EMBL" id="CP011132">
    <property type="protein sequence ID" value="AKE61783.1"/>
    <property type="molecule type" value="Genomic_DNA"/>
</dbReference>
<evidence type="ECO:0000313" key="1">
    <source>
        <dbReference type="EMBL" id="AKE61783.1"/>
    </source>
</evidence>